<evidence type="ECO:0000313" key="3">
    <source>
        <dbReference type="EMBL" id="GGF53015.1"/>
    </source>
</evidence>
<dbReference type="AlphaFoldDB" id="A0A917BQU0"/>
<keyword evidence="4" id="KW-1185">Reference proteome</keyword>
<dbReference type="CDD" id="cd06259">
    <property type="entry name" value="YdcF-like"/>
    <property type="match status" value="1"/>
</dbReference>
<evidence type="ECO:0000259" key="2">
    <source>
        <dbReference type="Pfam" id="PF02698"/>
    </source>
</evidence>
<keyword evidence="1" id="KW-1133">Transmembrane helix</keyword>
<dbReference type="Pfam" id="PF02698">
    <property type="entry name" value="DUF218"/>
    <property type="match status" value="1"/>
</dbReference>
<evidence type="ECO:0000256" key="1">
    <source>
        <dbReference type="SAM" id="Phobius"/>
    </source>
</evidence>
<comment type="caution">
    <text evidence="3">The sequence shown here is derived from an EMBL/GenBank/DDBJ whole genome shotgun (WGS) entry which is preliminary data.</text>
</comment>
<name>A0A917BQU0_9PROT</name>
<proteinExistence type="predicted"/>
<reference evidence="3" key="2">
    <citation type="submission" date="2020-09" db="EMBL/GenBank/DDBJ databases">
        <authorList>
            <person name="Sun Q."/>
            <person name="Zhou Y."/>
        </authorList>
    </citation>
    <scope>NUCLEOTIDE SEQUENCE</scope>
    <source>
        <strain evidence="3">CGMCC 1.15254</strain>
    </source>
</reference>
<keyword evidence="1" id="KW-0812">Transmembrane</keyword>
<dbReference type="InterPro" id="IPR003848">
    <property type="entry name" value="DUF218"/>
</dbReference>
<dbReference type="EMBL" id="BMHV01000002">
    <property type="protein sequence ID" value="GGF53015.1"/>
    <property type="molecule type" value="Genomic_DNA"/>
</dbReference>
<sequence>MVRMLPQKKRRLFGPLAIFCILTCLVWSGGFIVFMDQVPRLVEDDYTTTDGIVVLTGGTERLNTGMTLLTQKKAQKLLISGVYRGVELEELLALSKSAPQELECCIDIGHEADSTRGNAKETEHWIKKTGFKSLRLVTANYHMPRSLLEFSFSMPQVRLIAHPVFPEHVKVDQWWRWPGTAALMVGEYNKFLLVWLRQELARQTDLEILK</sequence>
<dbReference type="Proteomes" id="UP000632498">
    <property type="component" value="Unassembled WGS sequence"/>
</dbReference>
<reference evidence="3" key="1">
    <citation type="journal article" date="2014" name="Int. J. Syst. Evol. Microbiol.">
        <title>Complete genome sequence of Corynebacterium casei LMG S-19264T (=DSM 44701T), isolated from a smear-ripened cheese.</title>
        <authorList>
            <consortium name="US DOE Joint Genome Institute (JGI-PGF)"/>
            <person name="Walter F."/>
            <person name="Albersmeier A."/>
            <person name="Kalinowski J."/>
            <person name="Ruckert C."/>
        </authorList>
    </citation>
    <scope>NUCLEOTIDE SEQUENCE</scope>
    <source>
        <strain evidence="3">CGMCC 1.15254</strain>
    </source>
</reference>
<feature type="transmembrane region" description="Helical" evidence="1">
    <location>
        <begin position="12"/>
        <end position="35"/>
    </location>
</feature>
<organism evidence="3 4">
    <name type="scientific">Terasakiella brassicae</name>
    <dbReference type="NCBI Taxonomy" id="1634917"/>
    <lineage>
        <taxon>Bacteria</taxon>
        <taxon>Pseudomonadati</taxon>
        <taxon>Pseudomonadota</taxon>
        <taxon>Alphaproteobacteria</taxon>
        <taxon>Rhodospirillales</taxon>
        <taxon>Terasakiellaceae</taxon>
        <taxon>Terasakiella</taxon>
    </lineage>
</organism>
<feature type="domain" description="DUF218" evidence="2">
    <location>
        <begin position="50"/>
        <end position="164"/>
    </location>
</feature>
<accession>A0A917BQU0</accession>
<evidence type="ECO:0000313" key="4">
    <source>
        <dbReference type="Proteomes" id="UP000632498"/>
    </source>
</evidence>
<protein>
    <recommendedName>
        <fullName evidence="2">DUF218 domain-containing protein</fullName>
    </recommendedName>
</protein>
<gene>
    <name evidence="3" type="ORF">GCM10011332_02880</name>
</gene>
<keyword evidence="1" id="KW-0472">Membrane</keyword>